<protein>
    <recommendedName>
        <fullName evidence="5">Snurportin-1</fullName>
    </recommendedName>
</protein>
<keyword evidence="13" id="KW-1185">Reference proteome</keyword>
<dbReference type="InterPro" id="IPR047857">
    <property type="entry name" value="Snurportin1_C"/>
</dbReference>
<evidence type="ECO:0000256" key="3">
    <source>
        <dbReference type="ARBA" id="ARBA00004496"/>
    </source>
</evidence>
<feature type="domain" description="Snurportin-1 m3G cap-binding" evidence="11">
    <location>
        <begin position="277"/>
        <end position="333"/>
    </location>
</feature>
<dbReference type="GO" id="GO:0005634">
    <property type="term" value="C:nucleus"/>
    <property type="evidence" value="ECO:0007669"/>
    <property type="project" value="UniProtKB-SubCell"/>
</dbReference>
<evidence type="ECO:0000313" key="13">
    <source>
        <dbReference type="Proteomes" id="UP001620626"/>
    </source>
</evidence>
<dbReference type="GO" id="GO:0005737">
    <property type="term" value="C:cytoplasm"/>
    <property type="evidence" value="ECO:0007669"/>
    <property type="project" value="UniProtKB-SubCell"/>
</dbReference>
<evidence type="ECO:0000256" key="8">
    <source>
        <dbReference type="ARBA" id="ARBA00022884"/>
    </source>
</evidence>
<keyword evidence="7" id="KW-0963">Cytoplasm</keyword>
<keyword evidence="8" id="KW-0694">RNA-binding</keyword>
<sequence length="421" mass="48410">MDVDDLLDFFSKSTVTADNEFGVTSATTIGVGGGEDGIGSQQQQQWEAAQHPHFGRNYKNEGRVAALQRQRRQEHLERQHLAREDWLRRRRDIEDDESSSFLRRVQRKRQNPYKDMLMFSDWLVDIPGTLSTEWTMLPSPVGRRTLVVANRGETRVYFKNGHLAINFNSPLPGGNAKTKGFFCKRKLYLLDLLWWNKLMYTDMEFSARRFFLQSRVDEMNADIARKNNRASISKTQEQNGCKIAEQDRMSSSPDMSLYEMSPPSNTSPEQDAVEPKPRRDMKFVPVPSCACSPDEIGQFMRTLFPFRLDGLLFYYNSAFYIPEQTPLVGWLKPWMLPEVLGVPVPEFYKEEMVCGGSQEFIDQFNKEHGHVSSAEKYRQKAAQSPYMAMDEANANADEWSEGKETGTAWKEEGEEQNKNGG</sequence>
<feature type="compositionally biased region" description="Basic and acidic residues" evidence="10">
    <location>
        <begin position="400"/>
        <end position="421"/>
    </location>
</feature>
<dbReference type="Gene3D" id="3.30.470.30">
    <property type="entry name" value="DNA ligase/mRNA capping enzyme"/>
    <property type="match status" value="1"/>
</dbReference>
<evidence type="ECO:0000256" key="6">
    <source>
        <dbReference type="ARBA" id="ARBA00022448"/>
    </source>
</evidence>
<dbReference type="Proteomes" id="UP001620626">
    <property type="component" value="Unassembled WGS sequence"/>
</dbReference>
<feature type="compositionally biased region" description="Polar residues" evidence="10">
    <location>
        <begin position="229"/>
        <end position="239"/>
    </location>
</feature>
<evidence type="ECO:0000256" key="5">
    <source>
        <dbReference type="ARBA" id="ARBA00016034"/>
    </source>
</evidence>
<evidence type="ECO:0000256" key="2">
    <source>
        <dbReference type="ARBA" id="ARBA00004123"/>
    </source>
</evidence>
<dbReference type="GO" id="GO:0003723">
    <property type="term" value="F:RNA binding"/>
    <property type="evidence" value="ECO:0007669"/>
    <property type="project" value="UniProtKB-KW"/>
</dbReference>
<evidence type="ECO:0000256" key="4">
    <source>
        <dbReference type="ARBA" id="ARBA00007540"/>
    </source>
</evidence>
<evidence type="ECO:0000256" key="10">
    <source>
        <dbReference type="SAM" id="MobiDB-lite"/>
    </source>
</evidence>
<evidence type="ECO:0000313" key="12">
    <source>
        <dbReference type="EMBL" id="KAL3097348.1"/>
    </source>
</evidence>
<reference evidence="12 13" key="1">
    <citation type="submission" date="2024-10" db="EMBL/GenBank/DDBJ databases">
        <authorList>
            <person name="Kim D."/>
        </authorList>
    </citation>
    <scope>NUCLEOTIDE SEQUENCE [LARGE SCALE GENOMIC DNA]</scope>
    <source>
        <strain evidence="12">BH-2024</strain>
    </source>
</reference>
<comment type="function">
    <text evidence="1">Functions as an U snRNP-specific nuclear import adapter. Involved in the trimethylguanosine (m3G)-cap-dependent nuclear import of U snRNPs. Binds specifically to the terminal m3G-cap U snRNAs.</text>
</comment>
<gene>
    <name evidence="12" type="ORF">niasHT_021310</name>
</gene>
<comment type="similarity">
    <text evidence="4">Belongs to the snurportin family.</text>
</comment>
<dbReference type="Pfam" id="PF21974">
    <property type="entry name" value="SPN1_m3Gcap_bd"/>
    <property type="match status" value="2"/>
</dbReference>
<dbReference type="PANTHER" id="PTHR13403">
    <property type="entry name" value="SNURPORTIN1 RNUT1 PROTEIN RNA, U TRANSPORTER 1"/>
    <property type="match status" value="1"/>
</dbReference>
<dbReference type="AlphaFoldDB" id="A0ABD2K3F4"/>
<feature type="region of interest" description="Disordered" evidence="10">
    <location>
        <begin position="388"/>
        <end position="421"/>
    </location>
</feature>
<keyword evidence="9" id="KW-0539">Nucleus</keyword>
<feature type="region of interest" description="Disordered" evidence="10">
    <location>
        <begin position="227"/>
        <end position="278"/>
    </location>
</feature>
<proteinExistence type="inferred from homology"/>
<organism evidence="12 13">
    <name type="scientific">Heterodera trifolii</name>
    <dbReference type="NCBI Taxonomy" id="157864"/>
    <lineage>
        <taxon>Eukaryota</taxon>
        <taxon>Metazoa</taxon>
        <taxon>Ecdysozoa</taxon>
        <taxon>Nematoda</taxon>
        <taxon>Chromadorea</taxon>
        <taxon>Rhabditida</taxon>
        <taxon>Tylenchina</taxon>
        <taxon>Tylenchomorpha</taxon>
        <taxon>Tylenchoidea</taxon>
        <taxon>Heteroderidae</taxon>
        <taxon>Heteroderinae</taxon>
        <taxon>Heterodera</taxon>
    </lineage>
</organism>
<evidence type="ECO:0000256" key="7">
    <source>
        <dbReference type="ARBA" id="ARBA00022490"/>
    </source>
</evidence>
<keyword evidence="6" id="KW-0813">Transport</keyword>
<name>A0ABD2K3F4_9BILA</name>
<dbReference type="EMBL" id="JBICBT010000841">
    <property type="protein sequence ID" value="KAL3097348.1"/>
    <property type="molecule type" value="Genomic_DNA"/>
</dbReference>
<evidence type="ECO:0000259" key="11">
    <source>
        <dbReference type="Pfam" id="PF21974"/>
    </source>
</evidence>
<dbReference type="SUPFAM" id="SSF56091">
    <property type="entry name" value="DNA ligase/mRNA capping enzyme, catalytic domain"/>
    <property type="match status" value="1"/>
</dbReference>
<evidence type="ECO:0000256" key="1">
    <source>
        <dbReference type="ARBA" id="ARBA00003975"/>
    </source>
</evidence>
<comment type="subcellular location">
    <subcellularLocation>
        <location evidence="3">Cytoplasm</location>
    </subcellularLocation>
    <subcellularLocation>
        <location evidence="2">Nucleus</location>
    </subcellularLocation>
</comment>
<accession>A0ABD2K3F4</accession>
<comment type="caution">
    <text evidence="12">The sequence shown here is derived from an EMBL/GenBank/DDBJ whole genome shotgun (WGS) entry which is preliminary data.</text>
</comment>
<dbReference type="InterPro" id="IPR017336">
    <property type="entry name" value="Snurportin-1"/>
</dbReference>
<feature type="domain" description="Snurportin-1 m3G cap-binding" evidence="11">
    <location>
        <begin position="117"/>
        <end position="221"/>
    </location>
</feature>
<evidence type="ECO:0000256" key="9">
    <source>
        <dbReference type="ARBA" id="ARBA00023242"/>
    </source>
</evidence>
<dbReference type="PANTHER" id="PTHR13403:SF6">
    <property type="entry name" value="SNURPORTIN-1"/>
    <property type="match status" value="1"/>
</dbReference>